<dbReference type="EMBL" id="SWJE01000001">
    <property type="protein sequence ID" value="TKC92260.1"/>
    <property type="molecule type" value="Genomic_DNA"/>
</dbReference>
<evidence type="ECO:0000313" key="6">
    <source>
        <dbReference type="EMBL" id="TKC92260.1"/>
    </source>
</evidence>
<dbReference type="CDD" id="cd02440">
    <property type="entry name" value="AdoMet_MTases"/>
    <property type="match status" value="1"/>
</dbReference>
<proteinExistence type="inferred from homology"/>
<keyword evidence="3 4" id="KW-0620">Polyamine biosynthesis</keyword>
<name>A0A4V5PJP6_9BURK</name>
<gene>
    <name evidence="6" type="ORF">FAZ69_00755</name>
</gene>
<evidence type="ECO:0000256" key="4">
    <source>
        <dbReference type="PROSITE-ProRule" id="PRU00354"/>
    </source>
</evidence>
<dbReference type="NCBIfam" id="NF037959">
    <property type="entry name" value="MFS_SpdSyn"/>
    <property type="match status" value="1"/>
</dbReference>
<dbReference type="PROSITE" id="PS51006">
    <property type="entry name" value="PABS_2"/>
    <property type="match status" value="1"/>
</dbReference>
<dbReference type="GO" id="GO:0008168">
    <property type="term" value="F:methyltransferase activity"/>
    <property type="evidence" value="ECO:0007669"/>
    <property type="project" value="UniProtKB-KW"/>
</dbReference>
<evidence type="ECO:0000256" key="1">
    <source>
        <dbReference type="ARBA" id="ARBA00007867"/>
    </source>
</evidence>
<dbReference type="PANTHER" id="PTHR43317">
    <property type="entry name" value="THERMOSPERMINE SYNTHASE ACAULIS5"/>
    <property type="match status" value="1"/>
</dbReference>
<reference evidence="6 7" key="1">
    <citation type="submission" date="2019-04" db="EMBL/GenBank/DDBJ databases">
        <title>Trinickia sp. 7GSK02, isolated from subtropical forest soil.</title>
        <authorList>
            <person name="Gao Z.-H."/>
            <person name="Qiu L.-H."/>
        </authorList>
    </citation>
    <scope>NUCLEOTIDE SEQUENCE [LARGE SCALE GENOMIC DNA]</scope>
    <source>
        <strain evidence="6 7">7GSK02</strain>
    </source>
</reference>
<dbReference type="InterPro" id="IPR029063">
    <property type="entry name" value="SAM-dependent_MTases_sf"/>
</dbReference>
<dbReference type="InterPro" id="IPR030374">
    <property type="entry name" value="PABS"/>
</dbReference>
<protein>
    <submittedName>
        <fullName evidence="6">Methyltransferase domain-containing protein</fullName>
    </submittedName>
</protein>
<dbReference type="PANTHER" id="PTHR43317:SF1">
    <property type="entry name" value="THERMOSPERMINE SYNTHASE ACAULIS5"/>
    <property type="match status" value="1"/>
</dbReference>
<evidence type="ECO:0000256" key="3">
    <source>
        <dbReference type="ARBA" id="ARBA00023115"/>
    </source>
</evidence>
<dbReference type="Gene3D" id="3.40.50.150">
    <property type="entry name" value="Vaccinia Virus protein VP39"/>
    <property type="match status" value="1"/>
</dbReference>
<dbReference type="OrthoDB" id="117774at2"/>
<comment type="similarity">
    <text evidence="1">Belongs to the spermidine/spermine synthase family.</text>
</comment>
<feature type="active site" description="Proton acceptor" evidence="4">
    <location>
        <position position="140"/>
    </location>
</feature>
<dbReference type="Pfam" id="PF01564">
    <property type="entry name" value="Spermine_synth"/>
    <property type="match status" value="1"/>
</dbReference>
<sequence length="247" mass="27446">MTTHTDVVLKTKKYIIMNFGDRLSLKMADDETTSLTEMSLSSPDDLSVQYTRTMLHPLAFIPAPTEIILIGLGGGQQAKFIHRHLPELQTIAVEIDPEVVGLARTCFGLPADDERLRVVVEDASTFIPNHGGRCDLILADAFDECNRPIDALHTAEFYRACHRILRADGVMTVNVYRPTANWAATFMSTVAGIFPRRKFIALTAEQGVMVLWKGRPNLNWDAIRARAATLDARTGLGFEAFVDTLSR</sequence>
<feature type="domain" description="PABS" evidence="5">
    <location>
        <begin position="1"/>
        <end position="227"/>
    </location>
</feature>
<accession>A0A4V5PJP6</accession>
<evidence type="ECO:0000313" key="7">
    <source>
        <dbReference type="Proteomes" id="UP000305539"/>
    </source>
</evidence>
<dbReference type="GO" id="GO:0032259">
    <property type="term" value="P:methylation"/>
    <property type="evidence" value="ECO:0007669"/>
    <property type="project" value="UniProtKB-KW"/>
</dbReference>
<dbReference type="GO" id="GO:0006596">
    <property type="term" value="P:polyamine biosynthetic process"/>
    <property type="evidence" value="ECO:0007669"/>
    <property type="project" value="UniProtKB-UniRule"/>
</dbReference>
<organism evidence="6 7">
    <name type="scientific">Trinickia terrae</name>
    <dbReference type="NCBI Taxonomy" id="2571161"/>
    <lineage>
        <taxon>Bacteria</taxon>
        <taxon>Pseudomonadati</taxon>
        <taxon>Pseudomonadota</taxon>
        <taxon>Betaproteobacteria</taxon>
        <taxon>Burkholderiales</taxon>
        <taxon>Burkholderiaceae</taxon>
        <taxon>Trinickia</taxon>
    </lineage>
</organism>
<keyword evidence="2 4" id="KW-0808">Transferase</keyword>
<keyword evidence="7" id="KW-1185">Reference proteome</keyword>
<evidence type="ECO:0000259" key="5">
    <source>
        <dbReference type="PROSITE" id="PS51006"/>
    </source>
</evidence>
<dbReference type="Proteomes" id="UP000305539">
    <property type="component" value="Unassembled WGS sequence"/>
</dbReference>
<dbReference type="SUPFAM" id="SSF53335">
    <property type="entry name" value="S-adenosyl-L-methionine-dependent methyltransferases"/>
    <property type="match status" value="1"/>
</dbReference>
<dbReference type="RefSeq" id="WP_136892041.1">
    <property type="nucleotide sequence ID" value="NZ_SWJE01000001.1"/>
</dbReference>
<dbReference type="AlphaFoldDB" id="A0A4V5PJP6"/>
<keyword evidence="6" id="KW-0489">Methyltransferase</keyword>
<evidence type="ECO:0000256" key="2">
    <source>
        <dbReference type="ARBA" id="ARBA00022679"/>
    </source>
</evidence>
<comment type="caution">
    <text evidence="6">The sequence shown here is derived from an EMBL/GenBank/DDBJ whole genome shotgun (WGS) entry which is preliminary data.</text>
</comment>